<comment type="caution">
    <text evidence="2">The sequence shown here is derived from an EMBL/GenBank/DDBJ whole genome shotgun (WGS) entry which is preliminary data.</text>
</comment>
<dbReference type="Proteomes" id="UP000813461">
    <property type="component" value="Unassembled WGS sequence"/>
</dbReference>
<dbReference type="EMBL" id="JAGMVJ010000015">
    <property type="protein sequence ID" value="KAH7081059.1"/>
    <property type="molecule type" value="Genomic_DNA"/>
</dbReference>
<organism evidence="2 3">
    <name type="scientific">Paraphoma chrysanthemicola</name>
    <dbReference type="NCBI Taxonomy" id="798071"/>
    <lineage>
        <taxon>Eukaryota</taxon>
        <taxon>Fungi</taxon>
        <taxon>Dikarya</taxon>
        <taxon>Ascomycota</taxon>
        <taxon>Pezizomycotina</taxon>
        <taxon>Dothideomycetes</taxon>
        <taxon>Pleosporomycetidae</taxon>
        <taxon>Pleosporales</taxon>
        <taxon>Pleosporineae</taxon>
        <taxon>Phaeosphaeriaceae</taxon>
        <taxon>Paraphoma</taxon>
    </lineage>
</organism>
<feature type="region of interest" description="Disordered" evidence="1">
    <location>
        <begin position="39"/>
        <end position="66"/>
    </location>
</feature>
<proteinExistence type="predicted"/>
<accession>A0A8K0VVY2</accession>
<evidence type="ECO:0000313" key="2">
    <source>
        <dbReference type="EMBL" id="KAH7081059.1"/>
    </source>
</evidence>
<keyword evidence="3" id="KW-1185">Reference proteome</keyword>
<feature type="compositionally biased region" description="Polar residues" evidence="1">
    <location>
        <begin position="39"/>
        <end position="52"/>
    </location>
</feature>
<dbReference type="AlphaFoldDB" id="A0A8K0VVY2"/>
<evidence type="ECO:0000313" key="3">
    <source>
        <dbReference type="Proteomes" id="UP000813461"/>
    </source>
</evidence>
<feature type="region of interest" description="Disordered" evidence="1">
    <location>
        <begin position="260"/>
        <end position="283"/>
    </location>
</feature>
<gene>
    <name evidence="2" type="ORF">FB567DRAFT_532378</name>
</gene>
<evidence type="ECO:0000256" key="1">
    <source>
        <dbReference type="SAM" id="MobiDB-lite"/>
    </source>
</evidence>
<dbReference type="OrthoDB" id="3712212at2759"/>
<reference evidence="2" key="1">
    <citation type="journal article" date="2021" name="Nat. Commun.">
        <title>Genetic determinants of endophytism in the Arabidopsis root mycobiome.</title>
        <authorList>
            <person name="Mesny F."/>
            <person name="Miyauchi S."/>
            <person name="Thiergart T."/>
            <person name="Pickel B."/>
            <person name="Atanasova L."/>
            <person name="Karlsson M."/>
            <person name="Huettel B."/>
            <person name="Barry K.W."/>
            <person name="Haridas S."/>
            <person name="Chen C."/>
            <person name="Bauer D."/>
            <person name="Andreopoulos W."/>
            <person name="Pangilinan J."/>
            <person name="LaButti K."/>
            <person name="Riley R."/>
            <person name="Lipzen A."/>
            <person name="Clum A."/>
            <person name="Drula E."/>
            <person name="Henrissat B."/>
            <person name="Kohler A."/>
            <person name="Grigoriev I.V."/>
            <person name="Martin F.M."/>
            <person name="Hacquard S."/>
        </authorList>
    </citation>
    <scope>NUCLEOTIDE SEQUENCE</scope>
    <source>
        <strain evidence="2">MPI-SDFR-AT-0120</strain>
    </source>
</reference>
<name>A0A8K0VVY2_9PLEO</name>
<protein>
    <submittedName>
        <fullName evidence="2">Uncharacterized protein</fullName>
    </submittedName>
</protein>
<sequence>MDFSNSAFRASAPSSKFSDDTISHANLVMACQWGWSKTPEQNGTSAQTNRPITTGPPASASPFNNVRSQRFKPCQGRLYHQLICSHRVRTDFVEDCGANCVEPFGNVSENMLAPPFLCNECVQGEAVQIWEERKAAHNATYPPLSQMSKEQYDQWYNERRQLEVEYARDRRMYELELKAKTRPSNIFTALEASKEEIEFATDLDTLSLSLMGSNDGAAVIQVQQQARTRVSLPTDASEQLHWDLNTLALDRGSCGVEYTNSPPATATGTRPITEEELWSKPRR</sequence>
<feature type="compositionally biased region" description="Polar residues" evidence="1">
    <location>
        <begin position="260"/>
        <end position="270"/>
    </location>
</feature>